<feature type="compositionally biased region" description="Basic and acidic residues" evidence="1">
    <location>
        <begin position="329"/>
        <end position="358"/>
    </location>
</feature>
<evidence type="ECO:0000313" key="3">
    <source>
        <dbReference type="EMBL" id="EAN99429.1"/>
    </source>
</evidence>
<feature type="compositionally biased region" description="Low complexity" evidence="1">
    <location>
        <begin position="413"/>
        <end position="422"/>
    </location>
</feature>
<gene>
    <name evidence="3" type="ORF">Tc00.1047053506401.280</name>
</gene>
<keyword evidence="2" id="KW-1133">Transmembrane helix</keyword>
<dbReference type="InParanoid" id="Q4E3R7"/>
<evidence type="ECO:0000256" key="1">
    <source>
        <dbReference type="SAM" id="MobiDB-lite"/>
    </source>
</evidence>
<dbReference type="PaxDb" id="353153-Q4E3R7"/>
<feature type="compositionally biased region" description="Low complexity" evidence="1">
    <location>
        <begin position="132"/>
        <end position="143"/>
    </location>
</feature>
<dbReference type="Proteomes" id="UP000002296">
    <property type="component" value="Unassembled WGS sequence"/>
</dbReference>
<feature type="compositionally biased region" description="Low complexity" evidence="1">
    <location>
        <begin position="296"/>
        <end position="309"/>
    </location>
</feature>
<feature type="region of interest" description="Disordered" evidence="1">
    <location>
        <begin position="1478"/>
        <end position="1524"/>
    </location>
</feature>
<feature type="region of interest" description="Disordered" evidence="1">
    <location>
        <begin position="117"/>
        <end position="146"/>
    </location>
</feature>
<reference evidence="3 4" key="1">
    <citation type="journal article" date="2005" name="Science">
        <title>The genome sequence of Trypanosoma cruzi, etiologic agent of Chagas disease.</title>
        <authorList>
            <person name="El-Sayed N.M."/>
            <person name="Myler P.J."/>
            <person name="Bartholomeu D.C."/>
            <person name="Nilsson D."/>
            <person name="Aggarwal G."/>
            <person name="Tran A.N."/>
            <person name="Ghedin E."/>
            <person name="Worthey E.A."/>
            <person name="Delcher A.L."/>
            <person name="Blandin G."/>
            <person name="Westenberger S.J."/>
            <person name="Caler E."/>
            <person name="Cerqueira G.C."/>
            <person name="Branche C."/>
            <person name="Haas B."/>
            <person name="Anupama A."/>
            <person name="Arner E."/>
            <person name="Aslund L."/>
            <person name="Attipoe P."/>
            <person name="Bontempi E."/>
            <person name="Bringaud F."/>
            <person name="Burton P."/>
            <person name="Cadag E."/>
            <person name="Campbell D.A."/>
            <person name="Carrington M."/>
            <person name="Crabtree J."/>
            <person name="Darban H."/>
            <person name="da Silveira J.F."/>
            <person name="de Jong P."/>
            <person name="Edwards K."/>
            <person name="Englund P.T."/>
            <person name="Fazelina G."/>
            <person name="Feldblyum T."/>
            <person name="Ferella M."/>
            <person name="Frasch A.C."/>
            <person name="Gull K."/>
            <person name="Horn D."/>
            <person name="Hou L."/>
            <person name="Huang Y."/>
            <person name="Kindlund E."/>
            <person name="Klingbeil M."/>
            <person name="Kluge S."/>
            <person name="Koo H."/>
            <person name="Lacerda D."/>
            <person name="Levin M.J."/>
            <person name="Lorenzi H."/>
            <person name="Louie T."/>
            <person name="Machado C.R."/>
            <person name="McCulloch R."/>
            <person name="McKenna A."/>
            <person name="Mizuno Y."/>
            <person name="Mottram J.C."/>
            <person name="Nelson S."/>
            <person name="Ochaya S."/>
            <person name="Osoegawa K."/>
            <person name="Pai G."/>
            <person name="Parsons M."/>
            <person name="Pentony M."/>
            <person name="Pettersson U."/>
            <person name="Pop M."/>
            <person name="Ramirez J.L."/>
            <person name="Rinta J."/>
            <person name="Robertson L."/>
            <person name="Salzberg S.L."/>
            <person name="Sanchez D.O."/>
            <person name="Seyler A."/>
            <person name="Sharma R."/>
            <person name="Shetty J."/>
            <person name="Simpson A.J."/>
            <person name="Sisk E."/>
            <person name="Tammi M.T."/>
            <person name="Tarleton R."/>
            <person name="Teixeira S."/>
            <person name="Van Aken S."/>
            <person name="Vogt C."/>
            <person name="Ward P.N."/>
            <person name="Wickstead B."/>
            <person name="Wortman J."/>
            <person name="White O."/>
            <person name="Fraser C.M."/>
            <person name="Stuart K.D."/>
            <person name="Andersson B."/>
        </authorList>
    </citation>
    <scope>NUCLEOTIDE SEQUENCE [LARGE SCALE GENOMIC DNA]</scope>
    <source>
        <strain evidence="3 4">CL Brener</strain>
    </source>
</reference>
<feature type="region of interest" description="Disordered" evidence="1">
    <location>
        <begin position="293"/>
        <end position="360"/>
    </location>
</feature>
<feature type="transmembrane region" description="Helical" evidence="2">
    <location>
        <begin position="40"/>
        <end position="60"/>
    </location>
</feature>
<sequence length="1550" mass="171074">MCVSLSCLISRTGAHHLHRPPSDGVCVCASFLALPAVADLPHISFLFFFFFLPLALFFFLNQTTTKRENKKGRRDTPVCGWAVPHSYIHPQYPSRPASISPGRSDARTNAHRNMYTTKRKISHESRPASPYTTTRTTTNSNSNKDNKIGDELLPLHGDPCLRSAGGAGVAAATGDADGHLQKAGKKLLNPINTPAAGVKPDPGTRAVNPKKVSNTAFSALPLFAHCSSPTGANGQGFPAAAASAGWRGAGESTKKGKNDIFHAPVRYVRPTPKERRERIYAYYAAKKLIREAEANSTPSPSEFPTPFSSHEANTRVAAPDGTPSASDTGARDYINEHVEPQKDGENEVSEPLRKENLPHSDSVNAEERLLEQLRYLVDRYEKLYNRETFDCSKRVFPVPALSQLVHTEDSEEQQQQQGQQQGKEGRPDSPTEEYAFRSKESSMAPGCDDWGRRFELTLSAPHWQGLSGLDESFPLYETDPSIIHQSNGEHVGDALRDTLAFEQERRTQGVRRHLMKALLSFDLVSQQSRRGRDDGRTSTCRTAGFQNYPFEDLTGVCETLLDTPVDAAPHSHVRQLLKWLAEEPTVQKCAEATGRLVTYVLMRSLPVELYEGDPEDYRTLRQRSRKAEAMSCSKTREACSVGDWRKRDSPTQLTQTAPQLTELRHVTEVKSDNNKTLTAFNEETKVDNRYFLHQDSMSLTQALQSVALQKGIWLSSTVPMMQRPPLHACGLPLRVARGIALWQRPPSGSKDSTLQGSQGLMNGNANTVETFKSGKNSRVNSPEEADDWRPKTLAPLLIIAFGGYGVAPFSTCGSPLSTPKGMTGEVDFSFASEQQHASDGANNTILSAMNNFMHPEPALLPLQSVMRVIYGSVRLNRLISMDEIADVFPPVILELLMDVVKSFRDIFQSILNMSFEPASSRSFFLHTYRETLLSWATIVVCEGRYGARRGTGRLGTFKGAVDKWCHARQIYGGTTEKIAFSGLVERTLPSMTQWEYDEQLFIHTIDTLRSVVIETIGRVKGELYFFMTGVDSRKAVLEQHRERLRRFRAREQAIIAEAEERLQASLPGGNVGVTRPTSAVQSMSQGEGDRPQSPSRIHSPYRAGRSSSRSCSRHEQSRHFPFRRRPDNCKRSFFSNAGNDSCQRTGEFSSRLPSNLMPRQPGSKLHAGKRHMHEDGAVAENTFSSLQSTLKHSPEWGDNTALESQFIDGSAGPPLSLRKELVPLKSFSLSSTISALFKKSTASCKASQGQRQPSPGSFLFRTVSSGTQSIRSMGRQNVSELAEKLTVRNVRRELVSLKIRTRQSTVVARESVEGEALCSQLSPQTKMASTQATGNCGLSDTCKYGLVSAAGGFGMTVTTPSSFFRSSLTAPNPLDGTRSKPTSDETTLASVVGAKQAASVARIRRTCENTAQFYLHFNNMINADGSGRCTGAESQWYATGSMGFYERRAVATIKRSRQVAGFDLHHLSPITALERCVQWPSSRGAPSHTGRQEEGEEEEQREEKGGGGGGGGQPSPLAQTLRAKACQKKGWWTLKPKELHLGEKMVPWTL</sequence>
<dbReference type="RefSeq" id="XP_821280.1">
    <property type="nucleotide sequence ID" value="XM_816187.1"/>
</dbReference>
<protein>
    <submittedName>
        <fullName evidence="3">Uncharacterized protein</fullName>
    </submittedName>
</protein>
<dbReference type="GeneID" id="3554125"/>
<keyword evidence="2" id="KW-0472">Membrane</keyword>
<feature type="region of interest" description="Disordered" evidence="1">
    <location>
        <begin position="1066"/>
        <end position="1170"/>
    </location>
</feature>
<dbReference type="KEGG" id="tcr:506401.280"/>
<keyword evidence="2" id="KW-0812">Transmembrane</keyword>
<feature type="region of interest" description="Disordered" evidence="1">
    <location>
        <begin position="406"/>
        <end position="444"/>
    </location>
</feature>
<proteinExistence type="predicted"/>
<feature type="compositionally biased region" description="Basic and acidic residues" evidence="1">
    <location>
        <begin position="423"/>
        <end position="440"/>
    </location>
</feature>
<keyword evidence="4" id="KW-1185">Reference proteome</keyword>
<feature type="compositionally biased region" description="Polar residues" evidence="1">
    <location>
        <begin position="1133"/>
        <end position="1153"/>
    </location>
</feature>
<evidence type="ECO:0000256" key="2">
    <source>
        <dbReference type="SAM" id="Phobius"/>
    </source>
</evidence>
<comment type="caution">
    <text evidence="3">The sequence shown here is derived from an EMBL/GenBank/DDBJ whole genome shotgun (WGS) entry which is preliminary data.</text>
</comment>
<accession>Q4E3R7</accession>
<feature type="compositionally biased region" description="Polar residues" evidence="1">
    <location>
        <begin position="1075"/>
        <end position="1085"/>
    </location>
</feature>
<evidence type="ECO:0000313" key="4">
    <source>
        <dbReference type="Proteomes" id="UP000002296"/>
    </source>
</evidence>
<feature type="compositionally biased region" description="Basic and acidic residues" evidence="1">
    <location>
        <begin position="1112"/>
        <end position="1130"/>
    </location>
</feature>
<dbReference type="EMBL" id="AAHK01000020">
    <property type="protein sequence ID" value="EAN99429.1"/>
    <property type="molecule type" value="Genomic_DNA"/>
</dbReference>
<name>Q4E3R7_TRYCC</name>
<organism evidence="3 4">
    <name type="scientific">Trypanosoma cruzi (strain CL Brener)</name>
    <dbReference type="NCBI Taxonomy" id="353153"/>
    <lineage>
        <taxon>Eukaryota</taxon>
        <taxon>Discoba</taxon>
        <taxon>Euglenozoa</taxon>
        <taxon>Kinetoplastea</taxon>
        <taxon>Metakinetoplastina</taxon>
        <taxon>Trypanosomatida</taxon>
        <taxon>Trypanosomatidae</taxon>
        <taxon>Trypanosoma</taxon>
        <taxon>Schizotrypanum</taxon>
    </lineage>
</organism>
<dbReference type="AlphaFoldDB" id="Q4E3R7"/>